<sequence length="307" mass="31922">MTSPHQQPPLPPTLDRAVHQAAVLGSPIGHSLSPALHLAAYAALGLRGWTYRAMECTEERFPDWFRSLKVARAGEPPWAGLALTMPLKQVVIPLLDEVSELVRVTGAANCVYWDADGRSRGDNTDVHGIVETLTTLGARAPVTACLVGAGATAASAVAALARLGVTRLDVLARSAERAGGILDLAGRLGLAAAVQPLDRLDRVLAADVVVCTLPSAASAPWAQQLDDAGPVARGTATPAGPLLDVSYHPWPTALVQRWEKLGGTASGGFEMLLHQAGEQVRLQVGLPDGVPVPLGAMRTAAEPLLGG</sequence>
<evidence type="ECO:0000259" key="6">
    <source>
        <dbReference type="Pfam" id="PF08501"/>
    </source>
</evidence>
<dbReference type="NCBIfam" id="NF001311">
    <property type="entry name" value="PRK00258.1-3"/>
    <property type="match status" value="1"/>
</dbReference>
<comment type="catalytic activity">
    <reaction evidence="4">
        <text>shikimate + NADP(+) = 3-dehydroshikimate + NADPH + H(+)</text>
        <dbReference type="Rhea" id="RHEA:17737"/>
        <dbReference type="ChEBI" id="CHEBI:15378"/>
        <dbReference type="ChEBI" id="CHEBI:16630"/>
        <dbReference type="ChEBI" id="CHEBI:36208"/>
        <dbReference type="ChEBI" id="CHEBI:57783"/>
        <dbReference type="ChEBI" id="CHEBI:58349"/>
        <dbReference type="EC" id="1.1.1.25"/>
    </reaction>
</comment>
<dbReference type="Proteomes" id="UP001612915">
    <property type="component" value="Unassembled WGS sequence"/>
</dbReference>
<dbReference type="GO" id="GO:0004764">
    <property type="term" value="F:shikimate 3-dehydrogenase (NADP+) activity"/>
    <property type="evidence" value="ECO:0007669"/>
    <property type="project" value="UniProtKB-EC"/>
</dbReference>
<feature type="domain" description="Quinate/shikimate 5-dehydrogenase/glutamyl-tRNA reductase" evidence="5">
    <location>
        <begin position="143"/>
        <end position="213"/>
    </location>
</feature>
<keyword evidence="3" id="KW-0028">Amino-acid biosynthesis</keyword>
<organism evidence="7 8">
    <name type="scientific">Spongisporangium articulatum</name>
    <dbReference type="NCBI Taxonomy" id="3362603"/>
    <lineage>
        <taxon>Bacteria</taxon>
        <taxon>Bacillati</taxon>
        <taxon>Actinomycetota</taxon>
        <taxon>Actinomycetes</taxon>
        <taxon>Kineosporiales</taxon>
        <taxon>Kineosporiaceae</taxon>
        <taxon>Spongisporangium</taxon>
    </lineage>
</organism>
<dbReference type="EC" id="1.1.1.25" evidence="2"/>
<evidence type="ECO:0000259" key="5">
    <source>
        <dbReference type="Pfam" id="PF01488"/>
    </source>
</evidence>
<dbReference type="PANTHER" id="PTHR21089">
    <property type="entry name" value="SHIKIMATE DEHYDROGENASE"/>
    <property type="match status" value="1"/>
</dbReference>
<dbReference type="RefSeq" id="WP_398283041.1">
    <property type="nucleotide sequence ID" value="NZ_JBITLV010000006.1"/>
</dbReference>
<evidence type="ECO:0000256" key="1">
    <source>
        <dbReference type="ARBA" id="ARBA00004871"/>
    </source>
</evidence>
<evidence type="ECO:0000256" key="2">
    <source>
        <dbReference type="ARBA" id="ARBA00012962"/>
    </source>
</evidence>
<keyword evidence="7" id="KW-0560">Oxidoreductase</keyword>
<comment type="caution">
    <text evidence="7">The sequence shown here is derived from an EMBL/GenBank/DDBJ whole genome shotgun (WGS) entry which is preliminary data.</text>
</comment>
<dbReference type="InterPro" id="IPR013708">
    <property type="entry name" value="Shikimate_DH-bd_N"/>
</dbReference>
<evidence type="ECO:0000256" key="3">
    <source>
        <dbReference type="ARBA" id="ARBA00023141"/>
    </source>
</evidence>
<protein>
    <recommendedName>
        <fullName evidence="2">shikimate dehydrogenase (NADP(+))</fullName>
        <ecNumber evidence="2">1.1.1.25</ecNumber>
    </recommendedName>
</protein>
<evidence type="ECO:0000313" key="7">
    <source>
        <dbReference type="EMBL" id="MFI7588882.1"/>
    </source>
</evidence>
<dbReference type="Pfam" id="PF01488">
    <property type="entry name" value="Shikimate_DH"/>
    <property type="match status" value="1"/>
</dbReference>
<gene>
    <name evidence="7" type="ORF">ACIB24_17600</name>
</gene>
<dbReference type="PANTHER" id="PTHR21089:SF1">
    <property type="entry name" value="BIFUNCTIONAL 3-DEHYDROQUINATE DEHYDRATASE_SHIKIMATE DEHYDROGENASE, CHLOROPLASTIC"/>
    <property type="match status" value="1"/>
</dbReference>
<evidence type="ECO:0000313" key="8">
    <source>
        <dbReference type="Proteomes" id="UP001612915"/>
    </source>
</evidence>
<dbReference type="InterPro" id="IPR022893">
    <property type="entry name" value="Shikimate_DH_fam"/>
</dbReference>
<dbReference type="SUPFAM" id="SSF53223">
    <property type="entry name" value="Aminoacid dehydrogenase-like, N-terminal domain"/>
    <property type="match status" value="1"/>
</dbReference>
<reference evidence="7 8" key="1">
    <citation type="submission" date="2024-10" db="EMBL/GenBank/DDBJ databases">
        <title>The Natural Products Discovery Center: Release of the First 8490 Sequenced Strains for Exploring Actinobacteria Biosynthetic Diversity.</title>
        <authorList>
            <person name="Kalkreuter E."/>
            <person name="Kautsar S.A."/>
            <person name="Yang D."/>
            <person name="Bader C.D."/>
            <person name="Teijaro C.N."/>
            <person name="Fluegel L."/>
            <person name="Davis C.M."/>
            <person name="Simpson J.R."/>
            <person name="Lauterbach L."/>
            <person name="Steele A.D."/>
            <person name="Gui C."/>
            <person name="Meng S."/>
            <person name="Li G."/>
            <person name="Viehrig K."/>
            <person name="Ye F."/>
            <person name="Su P."/>
            <person name="Kiefer A.F."/>
            <person name="Nichols A."/>
            <person name="Cepeda A.J."/>
            <person name="Yan W."/>
            <person name="Fan B."/>
            <person name="Jiang Y."/>
            <person name="Adhikari A."/>
            <person name="Zheng C.-J."/>
            <person name="Schuster L."/>
            <person name="Cowan T.M."/>
            <person name="Smanski M.J."/>
            <person name="Chevrette M.G."/>
            <person name="De Carvalho L.P.S."/>
            <person name="Shen B."/>
        </authorList>
    </citation>
    <scope>NUCLEOTIDE SEQUENCE [LARGE SCALE GENOMIC DNA]</scope>
    <source>
        <strain evidence="7 8">NPDC049639</strain>
    </source>
</reference>
<keyword evidence="3" id="KW-0057">Aromatic amino acid biosynthesis</keyword>
<dbReference type="Gene3D" id="3.40.50.720">
    <property type="entry name" value="NAD(P)-binding Rossmann-like Domain"/>
    <property type="match status" value="1"/>
</dbReference>
<comment type="pathway">
    <text evidence="1">Metabolic intermediate biosynthesis; chorismate biosynthesis; chorismate from D-erythrose 4-phosphate and phosphoenolpyruvate: step 4/7.</text>
</comment>
<dbReference type="SUPFAM" id="SSF51735">
    <property type="entry name" value="NAD(P)-binding Rossmann-fold domains"/>
    <property type="match status" value="1"/>
</dbReference>
<dbReference type="Gene3D" id="3.40.50.10860">
    <property type="entry name" value="Leucine Dehydrogenase, chain A, domain 1"/>
    <property type="match status" value="1"/>
</dbReference>
<dbReference type="InterPro" id="IPR046346">
    <property type="entry name" value="Aminoacid_DH-like_N_sf"/>
</dbReference>
<dbReference type="EMBL" id="JBITLV010000006">
    <property type="protein sequence ID" value="MFI7588882.1"/>
    <property type="molecule type" value="Genomic_DNA"/>
</dbReference>
<dbReference type="InterPro" id="IPR006151">
    <property type="entry name" value="Shikm_DH/Glu-tRNA_Rdtase"/>
</dbReference>
<keyword evidence="8" id="KW-1185">Reference proteome</keyword>
<name>A0ABW8AR96_9ACTN</name>
<feature type="domain" description="Shikimate dehydrogenase substrate binding N-terminal" evidence="6">
    <location>
        <begin position="23"/>
        <end position="111"/>
    </location>
</feature>
<accession>A0ABW8AR96</accession>
<dbReference type="InterPro" id="IPR036291">
    <property type="entry name" value="NAD(P)-bd_dom_sf"/>
</dbReference>
<proteinExistence type="predicted"/>
<evidence type="ECO:0000256" key="4">
    <source>
        <dbReference type="ARBA" id="ARBA00049442"/>
    </source>
</evidence>
<dbReference type="Pfam" id="PF08501">
    <property type="entry name" value="Shikimate_dh_N"/>
    <property type="match status" value="1"/>
</dbReference>